<dbReference type="EMBL" id="AOME01000051">
    <property type="protein sequence ID" value="EMA53515.1"/>
    <property type="molecule type" value="Genomic_DNA"/>
</dbReference>
<evidence type="ECO:0000259" key="5">
    <source>
        <dbReference type="PROSITE" id="PS51764"/>
    </source>
</evidence>
<dbReference type="SUPFAM" id="SSF51445">
    <property type="entry name" value="(Trans)glycosidases"/>
    <property type="match status" value="1"/>
</dbReference>
<proteinExistence type="inferred from homology"/>
<dbReference type="GO" id="GO:0006080">
    <property type="term" value="P:substituted mannan metabolic process"/>
    <property type="evidence" value="ECO:0007669"/>
    <property type="project" value="InterPro"/>
</dbReference>
<evidence type="ECO:0000256" key="3">
    <source>
        <dbReference type="ARBA" id="ARBA00023295"/>
    </source>
</evidence>
<dbReference type="PROSITE" id="PS51764">
    <property type="entry name" value="GH26"/>
    <property type="match status" value="1"/>
</dbReference>
<dbReference type="Gene3D" id="3.20.20.80">
    <property type="entry name" value="Glycosidases"/>
    <property type="match status" value="1"/>
</dbReference>
<accession>M0NA64</accession>
<feature type="compositionally biased region" description="Low complexity" evidence="4">
    <location>
        <begin position="18"/>
        <end position="29"/>
    </location>
</feature>
<keyword evidence="3" id="KW-0326">Glycosidase</keyword>
<name>M0NA64_9EURY</name>
<organism evidence="6 7">
    <name type="scientific">Halococcus salifodinae DSM 8989</name>
    <dbReference type="NCBI Taxonomy" id="1227456"/>
    <lineage>
        <taxon>Archaea</taxon>
        <taxon>Methanobacteriati</taxon>
        <taxon>Methanobacteriota</taxon>
        <taxon>Stenosarchaea group</taxon>
        <taxon>Halobacteria</taxon>
        <taxon>Halobacteriales</taxon>
        <taxon>Halococcaceae</taxon>
        <taxon>Halococcus</taxon>
    </lineage>
</organism>
<dbReference type="PANTHER" id="PTHR40079:SF4">
    <property type="entry name" value="GH26 DOMAIN-CONTAINING PROTEIN-RELATED"/>
    <property type="match status" value="1"/>
</dbReference>
<gene>
    <name evidence="6" type="ORF">C450_09402</name>
</gene>
<evidence type="ECO:0000256" key="2">
    <source>
        <dbReference type="ARBA" id="ARBA00022801"/>
    </source>
</evidence>
<sequence>MLPTDGTDKGTPGDVDDSGGSSDSSGRSGTFLTGTYNGERGFDSEAFGTWLGRKPAVTELFVDALAGEAWVETFVRTRMTPIWNRGQVPLVVWQPYRSPRERTPADVERKITDGTYDDIIRAWARELASWAKPTGSRDRRFYFVPAEEMNGDWYPWGVLWSDGGAGPTTRTGSPRDYVGMWRHLHNRFEEEGMDERVIQWVWTPNADQAGDIPTERYYPGDEYVDWIGLNGFNYGDINQYSRWQTPEERFGSMIDRMKALADKPLAFPEVSSTSFVDGAFRPSRKAEWIEQLVSFATDENIELVCWYNFDDTGTWESDWAVFGGEHGTSAVTIDNKRYPVYNAYRRETKPPTGRDARPDHPRSLTNDEFAGRF</sequence>
<evidence type="ECO:0000313" key="7">
    <source>
        <dbReference type="Proteomes" id="UP000011625"/>
    </source>
</evidence>
<protein>
    <submittedName>
        <fullName evidence="6">Endoglucanase family protein</fullName>
    </submittedName>
</protein>
<keyword evidence="7" id="KW-1185">Reference proteome</keyword>
<dbReference type="GO" id="GO:0016985">
    <property type="term" value="F:mannan endo-1,4-beta-mannosidase activity"/>
    <property type="evidence" value="ECO:0007669"/>
    <property type="project" value="InterPro"/>
</dbReference>
<dbReference type="OrthoDB" id="210716at2157"/>
<evidence type="ECO:0000256" key="1">
    <source>
        <dbReference type="ARBA" id="ARBA00007754"/>
    </source>
</evidence>
<comment type="similarity">
    <text evidence="1">Belongs to the glycosyl hydrolase 26 family.</text>
</comment>
<dbReference type="Proteomes" id="UP000011625">
    <property type="component" value="Unassembled WGS sequence"/>
</dbReference>
<dbReference type="InterPro" id="IPR000805">
    <property type="entry name" value="Glyco_hydro_26"/>
</dbReference>
<dbReference type="InterPro" id="IPR017853">
    <property type="entry name" value="GH"/>
</dbReference>
<keyword evidence="2" id="KW-0378">Hydrolase</keyword>
<dbReference type="RefSeq" id="WP_005042893.1">
    <property type="nucleotide sequence ID" value="NZ_AOME01000051.1"/>
</dbReference>
<dbReference type="STRING" id="1227456.C450_09402"/>
<dbReference type="Pfam" id="PF02156">
    <property type="entry name" value="Glyco_hydro_26"/>
    <property type="match status" value="1"/>
</dbReference>
<feature type="region of interest" description="Disordered" evidence="4">
    <location>
        <begin position="346"/>
        <end position="373"/>
    </location>
</feature>
<dbReference type="PATRIC" id="fig|1227456.3.peg.1899"/>
<feature type="domain" description="GH26" evidence="5">
    <location>
        <begin position="10"/>
        <end position="324"/>
    </location>
</feature>
<dbReference type="PANTHER" id="PTHR40079">
    <property type="entry name" value="MANNAN ENDO-1,4-BETA-MANNOSIDASE E-RELATED"/>
    <property type="match status" value="1"/>
</dbReference>
<evidence type="ECO:0000256" key="4">
    <source>
        <dbReference type="SAM" id="MobiDB-lite"/>
    </source>
</evidence>
<feature type="region of interest" description="Disordered" evidence="4">
    <location>
        <begin position="1"/>
        <end position="36"/>
    </location>
</feature>
<comment type="caution">
    <text evidence="6">The sequence shown here is derived from an EMBL/GenBank/DDBJ whole genome shotgun (WGS) entry which is preliminary data.</text>
</comment>
<dbReference type="AlphaFoldDB" id="M0NA64"/>
<dbReference type="InterPro" id="IPR022790">
    <property type="entry name" value="GH26_dom"/>
</dbReference>
<evidence type="ECO:0000313" key="6">
    <source>
        <dbReference type="EMBL" id="EMA53515.1"/>
    </source>
</evidence>
<reference evidence="6 7" key="1">
    <citation type="journal article" date="2014" name="PLoS Genet.">
        <title>Phylogenetically driven sequencing of extremely halophilic archaea reveals strategies for static and dynamic osmo-response.</title>
        <authorList>
            <person name="Becker E.A."/>
            <person name="Seitzer P.M."/>
            <person name="Tritt A."/>
            <person name="Larsen D."/>
            <person name="Krusor M."/>
            <person name="Yao A.I."/>
            <person name="Wu D."/>
            <person name="Madern D."/>
            <person name="Eisen J.A."/>
            <person name="Darling A.E."/>
            <person name="Facciotti M.T."/>
        </authorList>
    </citation>
    <scope>NUCLEOTIDE SEQUENCE [LARGE SCALE GENOMIC DNA]</scope>
    <source>
        <strain evidence="6 7">DSM 8989</strain>
    </source>
</reference>
<feature type="compositionally biased region" description="Basic and acidic residues" evidence="4">
    <location>
        <begin position="346"/>
        <end position="362"/>
    </location>
</feature>